<dbReference type="InterPro" id="IPR007421">
    <property type="entry name" value="Schlafen_AlbA_2_dom"/>
</dbReference>
<evidence type="ECO:0000313" key="2">
    <source>
        <dbReference type="EMBL" id="BCB85227.1"/>
    </source>
</evidence>
<reference evidence="2 3" key="2">
    <citation type="submission" date="2020-03" db="EMBL/GenBank/DDBJ databases">
        <authorList>
            <person name="Ichikawa N."/>
            <person name="Kimura A."/>
            <person name="Kitahashi Y."/>
            <person name="Uohara A."/>
        </authorList>
    </citation>
    <scope>NUCLEOTIDE SEQUENCE [LARGE SCALE GENOMIC DNA]</scope>
    <source>
        <strain evidence="2 3">NBRC 105367</strain>
    </source>
</reference>
<organism evidence="2 3">
    <name type="scientific">Phytohabitans suffuscus</name>
    <dbReference type="NCBI Taxonomy" id="624315"/>
    <lineage>
        <taxon>Bacteria</taxon>
        <taxon>Bacillati</taxon>
        <taxon>Actinomycetota</taxon>
        <taxon>Actinomycetes</taxon>
        <taxon>Micromonosporales</taxon>
        <taxon>Micromonosporaceae</taxon>
    </lineage>
</organism>
<sequence length="103" mass="10778">MGDNQAVTIDLAELLGTQEHACLEFKRQATDRNAIREAICALANDLADCGGGDLIIGVAKDGTPVEGVDVSDAALLTFTSIPDEGRILPKPSLVIEAAVFQGR</sequence>
<feature type="domain" description="Schlafen AlbA-2" evidence="1">
    <location>
        <begin position="22"/>
        <end position="81"/>
    </location>
</feature>
<protein>
    <recommendedName>
        <fullName evidence="1">Schlafen AlbA-2 domain-containing protein</fullName>
    </recommendedName>
</protein>
<accession>A0A6F8YGN6</accession>
<evidence type="ECO:0000259" key="1">
    <source>
        <dbReference type="Pfam" id="PF04326"/>
    </source>
</evidence>
<dbReference type="EMBL" id="AP022871">
    <property type="protein sequence ID" value="BCB85227.1"/>
    <property type="molecule type" value="Genomic_DNA"/>
</dbReference>
<dbReference type="Gene3D" id="3.30.950.30">
    <property type="entry name" value="Schlafen, AAA domain"/>
    <property type="match status" value="1"/>
</dbReference>
<reference evidence="2 3" key="1">
    <citation type="submission" date="2020-03" db="EMBL/GenBank/DDBJ databases">
        <title>Whole genome shotgun sequence of Phytohabitans suffuscus NBRC 105367.</title>
        <authorList>
            <person name="Komaki H."/>
            <person name="Tamura T."/>
        </authorList>
    </citation>
    <scope>NUCLEOTIDE SEQUENCE [LARGE SCALE GENOMIC DNA]</scope>
    <source>
        <strain evidence="2 3">NBRC 105367</strain>
    </source>
</reference>
<name>A0A6F8YGN6_9ACTN</name>
<dbReference type="InterPro" id="IPR038461">
    <property type="entry name" value="Schlafen_AlbA_2_dom_sf"/>
</dbReference>
<keyword evidence="3" id="KW-1185">Reference proteome</keyword>
<dbReference type="Pfam" id="PF04326">
    <property type="entry name" value="SLFN_AlbA_2"/>
    <property type="match status" value="1"/>
</dbReference>
<dbReference type="AlphaFoldDB" id="A0A6F8YGN6"/>
<dbReference type="Proteomes" id="UP000503011">
    <property type="component" value="Chromosome"/>
</dbReference>
<dbReference type="KEGG" id="psuu:Psuf_025400"/>
<evidence type="ECO:0000313" key="3">
    <source>
        <dbReference type="Proteomes" id="UP000503011"/>
    </source>
</evidence>
<gene>
    <name evidence="2" type="ORF">Psuf_025400</name>
</gene>
<proteinExistence type="predicted"/>